<name>A0ABR9DFF8_9GAMM</name>
<organism evidence="3 4">
    <name type="scientific">Methylomonas fluvii</name>
    <dbReference type="NCBI Taxonomy" id="1854564"/>
    <lineage>
        <taxon>Bacteria</taxon>
        <taxon>Pseudomonadati</taxon>
        <taxon>Pseudomonadota</taxon>
        <taxon>Gammaproteobacteria</taxon>
        <taxon>Methylococcales</taxon>
        <taxon>Methylococcaceae</taxon>
        <taxon>Methylomonas</taxon>
    </lineage>
</organism>
<sequence>MPKNHSLTIDPRILAQAADWFAVLSSGNVQLTETAKWQAWLKAHPDHRAAWERVEFFTGKFSALPAQSASAVLNAPDLYRRRMLVTLSGLAIVGFSGWQVTHGQYWQDWTADYRADFGASKTITLADGSTVILDSDSALNVEFTTELRRLQLVSGEIYIETAPDSLGRHRPFVVDTHHGRVRALGTRFSIAQEANTCEVTVFADAVEIQPAGSYSAKQILRAGQQARFNHDQVEPMQHNSLDRPAWTQGMIVADSMPLSEFLLQLNRYRRGYVSCAPEIANLRIVGSFPLNDTNKILASLQTTLPVKLSSPLPFWTKVLPR</sequence>
<dbReference type="RefSeq" id="WP_192394335.1">
    <property type="nucleotide sequence ID" value="NZ_CAJHIU010000002.1"/>
</dbReference>
<evidence type="ECO:0000259" key="2">
    <source>
        <dbReference type="Pfam" id="PF16220"/>
    </source>
</evidence>
<evidence type="ECO:0000259" key="1">
    <source>
        <dbReference type="Pfam" id="PF04773"/>
    </source>
</evidence>
<feature type="domain" description="FecR protein" evidence="1">
    <location>
        <begin position="112"/>
        <end position="207"/>
    </location>
</feature>
<dbReference type="Proteomes" id="UP000641152">
    <property type="component" value="Unassembled WGS sequence"/>
</dbReference>
<protein>
    <submittedName>
        <fullName evidence="3">FecR domain-containing protein</fullName>
    </submittedName>
</protein>
<evidence type="ECO:0000313" key="3">
    <source>
        <dbReference type="EMBL" id="MBD9361526.1"/>
    </source>
</evidence>
<accession>A0ABR9DFF8</accession>
<dbReference type="EMBL" id="JACXST010000002">
    <property type="protein sequence ID" value="MBD9361526.1"/>
    <property type="molecule type" value="Genomic_DNA"/>
</dbReference>
<feature type="domain" description="FecR N-terminal" evidence="2">
    <location>
        <begin position="16"/>
        <end position="55"/>
    </location>
</feature>
<dbReference type="PANTHER" id="PTHR30273">
    <property type="entry name" value="PERIPLASMIC SIGNAL SENSOR AND SIGMA FACTOR ACTIVATOR FECR-RELATED"/>
    <property type="match status" value="1"/>
</dbReference>
<comment type="caution">
    <text evidence="3">The sequence shown here is derived from an EMBL/GenBank/DDBJ whole genome shotgun (WGS) entry which is preliminary data.</text>
</comment>
<dbReference type="Pfam" id="PF16220">
    <property type="entry name" value="DUF4880"/>
    <property type="match status" value="1"/>
</dbReference>
<gene>
    <name evidence="3" type="ORF">EBB_13510</name>
</gene>
<keyword evidence="4" id="KW-1185">Reference proteome</keyword>
<dbReference type="InterPro" id="IPR006860">
    <property type="entry name" value="FecR"/>
</dbReference>
<dbReference type="PIRSF" id="PIRSF018266">
    <property type="entry name" value="FecR"/>
    <property type="match status" value="1"/>
</dbReference>
<evidence type="ECO:0000313" key="4">
    <source>
        <dbReference type="Proteomes" id="UP000641152"/>
    </source>
</evidence>
<dbReference type="PANTHER" id="PTHR30273:SF2">
    <property type="entry name" value="PROTEIN FECR"/>
    <property type="match status" value="1"/>
</dbReference>
<proteinExistence type="predicted"/>
<dbReference type="Gene3D" id="2.60.120.1440">
    <property type="match status" value="1"/>
</dbReference>
<dbReference type="InterPro" id="IPR012373">
    <property type="entry name" value="Ferrdict_sens_TM"/>
</dbReference>
<reference evidence="3 4" key="1">
    <citation type="submission" date="2020-09" db="EMBL/GenBank/DDBJ databases">
        <title>Methylomonas albis sp. nov. and Methylomonas fluvii sp. nov.: Two cold-adapted methanotrophs from the River Elbe and an amended description of Methylovulum psychrotolerans strain Eb1.</title>
        <authorList>
            <person name="Bussmann I.K."/>
            <person name="Klings K.-W."/>
            <person name="Warnstedt J."/>
            <person name="Hoppert M."/>
            <person name="Saborowski A."/>
            <person name="Horn F."/>
            <person name="Liebner S."/>
        </authorList>
    </citation>
    <scope>NUCLEOTIDE SEQUENCE [LARGE SCALE GENOMIC DNA]</scope>
    <source>
        <strain evidence="3 4">EbB</strain>
    </source>
</reference>
<dbReference type="InterPro" id="IPR032623">
    <property type="entry name" value="FecR_N"/>
</dbReference>
<dbReference type="Pfam" id="PF04773">
    <property type="entry name" value="FecR"/>
    <property type="match status" value="1"/>
</dbReference>